<feature type="compositionally biased region" description="Basic and acidic residues" evidence="1">
    <location>
        <begin position="9"/>
        <end position="19"/>
    </location>
</feature>
<protein>
    <submittedName>
        <fullName evidence="2">Uncharacterized protein</fullName>
    </submittedName>
</protein>
<sequence>MGASELPEPDPRVYDHEYGGRCSGDLTKQPGPERYRSITLEDLRTDRDKRNLW</sequence>
<dbReference type="AlphaFoldDB" id="A0ABD8ABP4"/>
<gene>
    <name evidence="2" type="ORF">R6Y95_04820</name>
</gene>
<dbReference type="Proteomes" id="UP001626603">
    <property type="component" value="Chromosome"/>
</dbReference>
<keyword evidence="3" id="KW-1185">Reference proteome</keyword>
<proteinExistence type="predicted"/>
<feature type="region of interest" description="Disordered" evidence="1">
    <location>
        <begin position="1"/>
        <end position="40"/>
    </location>
</feature>
<organism evidence="2 3">
    <name type="scientific">Methanoculleus palmolei</name>
    <dbReference type="NCBI Taxonomy" id="72612"/>
    <lineage>
        <taxon>Archaea</taxon>
        <taxon>Methanobacteriati</taxon>
        <taxon>Methanobacteriota</taxon>
        <taxon>Stenosarchaea group</taxon>
        <taxon>Methanomicrobia</taxon>
        <taxon>Methanomicrobiales</taxon>
        <taxon>Methanomicrobiaceae</taxon>
        <taxon>Methanoculleus</taxon>
    </lineage>
</organism>
<reference evidence="2 3" key="1">
    <citation type="submission" date="2023-10" db="EMBL/GenBank/DDBJ databases">
        <title>The complete genome sequence of Methanoculleus palmolei DSM 4273.</title>
        <authorList>
            <person name="Lai S.-J."/>
            <person name="You Y.-T."/>
            <person name="Chen S.-C."/>
        </authorList>
    </citation>
    <scope>NUCLEOTIDE SEQUENCE [LARGE SCALE GENOMIC DNA]</scope>
    <source>
        <strain evidence="2 3">DSM 4273</strain>
    </source>
</reference>
<evidence type="ECO:0000256" key="1">
    <source>
        <dbReference type="SAM" id="MobiDB-lite"/>
    </source>
</evidence>
<evidence type="ECO:0000313" key="2">
    <source>
        <dbReference type="EMBL" id="WOX56660.1"/>
    </source>
</evidence>
<name>A0ABD8ABP4_9EURY</name>
<accession>A0ABD8ABP4</accession>
<feature type="compositionally biased region" description="Basic and acidic residues" evidence="1">
    <location>
        <begin position="31"/>
        <end position="40"/>
    </location>
</feature>
<evidence type="ECO:0000313" key="3">
    <source>
        <dbReference type="Proteomes" id="UP001626603"/>
    </source>
</evidence>
<dbReference type="EMBL" id="CP137641">
    <property type="protein sequence ID" value="WOX56660.1"/>
    <property type="molecule type" value="Genomic_DNA"/>
</dbReference>